<dbReference type="PROSITE" id="PS50181">
    <property type="entry name" value="FBOX"/>
    <property type="match status" value="1"/>
</dbReference>
<dbReference type="InterPro" id="IPR017451">
    <property type="entry name" value="F-box-assoc_interact_dom"/>
</dbReference>
<dbReference type="Proteomes" id="UP001085076">
    <property type="component" value="Miscellaneous, Linkage group lg02"/>
</dbReference>
<dbReference type="OrthoDB" id="724345at2759"/>
<gene>
    <name evidence="2" type="ORF">J5N97_008824</name>
</gene>
<accession>A0A9D5HL44</accession>
<reference evidence="2" key="1">
    <citation type="submission" date="2021-03" db="EMBL/GenBank/DDBJ databases">
        <authorList>
            <person name="Li Z."/>
            <person name="Yang C."/>
        </authorList>
    </citation>
    <scope>NUCLEOTIDE SEQUENCE</scope>
    <source>
        <strain evidence="2">Dzin_1.0</strain>
        <tissue evidence="2">Leaf</tissue>
    </source>
</reference>
<dbReference type="Pfam" id="PF12937">
    <property type="entry name" value="F-box-like"/>
    <property type="match status" value="1"/>
</dbReference>
<dbReference type="NCBIfam" id="TIGR01640">
    <property type="entry name" value="F_box_assoc_1"/>
    <property type="match status" value="1"/>
</dbReference>
<dbReference type="Pfam" id="PF08268">
    <property type="entry name" value="FBA_3"/>
    <property type="match status" value="1"/>
</dbReference>
<sequence length="383" mass="44479">MSSLDFSNGFLPNDLIVQILSRLPVKTLFRCKLVCKFWSRLPSEKYFIDLYFQTSSKNPALLLEIIHTLRTRSSYVCVDRSCGVLGVSLDFLNDRVRIRASCNGLLCCASIPNRGVYYVCNPMTREFRLLPRARDRPFTRCQPEYEATLIGLAFDPKSWKFHVALAGFYRPFSHRPHDQLVCLVFDSDTNVWRRFVTCQYEEFTHMNRNQSVFANGFLHWLTYSCSHVLALDLIDEVWLKIPLPEEIVTGGFASRVYLLELEGEVSVIQMLGCWMNTWVLKDHVREKWILVDRVHLRCIRGFAANVFPMCQTSDVVFLAAQRKVLTYGRKDKMWKEVYVKQDPPTYPLWFSAHAYRSALFPCHQVLQVPKLGCITGSVLNFKI</sequence>
<dbReference type="EMBL" id="JAGGNH010000002">
    <property type="protein sequence ID" value="KAJ0980569.1"/>
    <property type="molecule type" value="Genomic_DNA"/>
</dbReference>
<dbReference type="CDD" id="cd22157">
    <property type="entry name" value="F-box_AtFBW1-like"/>
    <property type="match status" value="1"/>
</dbReference>
<keyword evidence="3" id="KW-1185">Reference proteome</keyword>
<feature type="domain" description="F-box" evidence="1">
    <location>
        <begin position="5"/>
        <end position="55"/>
    </location>
</feature>
<dbReference type="InterPro" id="IPR013187">
    <property type="entry name" value="F-box-assoc_dom_typ3"/>
</dbReference>
<reference evidence="2" key="2">
    <citation type="journal article" date="2022" name="Hortic Res">
        <title>The genome of Dioscorea zingiberensis sheds light on the biosynthesis, origin and evolution of the medicinally important diosgenin saponins.</title>
        <authorList>
            <person name="Li Y."/>
            <person name="Tan C."/>
            <person name="Li Z."/>
            <person name="Guo J."/>
            <person name="Li S."/>
            <person name="Chen X."/>
            <person name="Wang C."/>
            <person name="Dai X."/>
            <person name="Yang H."/>
            <person name="Song W."/>
            <person name="Hou L."/>
            <person name="Xu J."/>
            <person name="Tong Z."/>
            <person name="Xu A."/>
            <person name="Yuan X."/>
            <person name="Wang W."/>
            <person name="Yang Q."/>
            <person name="Chen L."/>
            <person name="Sun Z."/>
            <person name="Wang K."/>
            <person name="Pan B."/>
            <person name="Chen J."/>
            <person name="Bao Y."/>
            <person name="Liu F."/>
            <person name="Qi X."/>
            <person name="Gang D.R."/>
            <person name="Wen J."/>
            <person name="Li J."/>
        </authorList>
    </citation>
    <scope>NUCLEOTIDE SEQUENCE</scope>
    <source>
        <strain evidence="2">Dzin_1.0</strain>
    </source>
</reference>
<dbReference type="InterPro" id="IPR050796">
    <property type="entry name" value="SCF_F-box_component"/>
</dbReference>
<evidence type="ECO:0000313" key="3">
    <source>
        <dbReference type="Proteomes" id="UP001085076"/>
    </source>
</evidence>
<dbReference type="PANTHER" id="PTHR31672">
    <property type="entry name" value="BNACNNG10540D PROTEIN"/>
    <property type="match status" value="1"/>
</dbReference>
<name>A0A9D5HL44_9LILI</name>
<proteinExistence type="predicted"/>
<evidence type="ECO:0000259" key="1">
    <source>
        <dbReference type="PROSITE" id="PS50181"/>
    </source>
</evidence>
<dbReference type="PANTHER" id="PTHR31672:SF2">
    <property type="entry name" value="F-BOX DOMAIN-CONTAINING PROTEIN"/>
    <property type="match status" value="1"/>
</dbReference>
<dbReference type="SUPFAM" id="SSF81383">
    <property type="entry name" value="F-box domain"/>
    <property type="match status" value="1"/>
</dbReference>
<dbReference type="InterPro" id="IPR001810">
    <property type="entry name" value="F-box_dom"/>
</dbReference>
<dbReference type="AlphaFoldDB" id="A0A9D5HL44"/>
<dbReference type="Gene3D" id="1.20.1280.50">
    <property type="match status" value="1"/>
</dbReference>
<dbReference type="InterPro" id="IPR036047">
    <property type="entry name" value="F-box-like_dom_sf"/>
</dbReference>
<protein>
    <recommendedName>
        <fullName evidence="1">F-box domain-containing protein</fullName>
    </recommendedName>
</protein>
<dbReference type="SMART" id="SM00256">
    <property type="entry name" value="FBOX"/>
    <property type="match status" value="1"/>
</dbReference>
<evidence type="ECO:0000313" key="2">
    <source>
        <dbReference type="EMBL" id="KAJ0980569.1"/>
    </source>
</evidence>
<organism evidence="2 3">
    <name type="scientific">Dioscorea zingiberensis</name>
    <dbReference type="NCBI Taxonomy" id="325984"/>
    <lineage>
        <taxon>Eukaryota</taxon>
        <taxon>Viridiplantae</taxon>
        <taxon>Streptophyta</taxon>
        <taxon>Embryophyta</taxon>
        <taxon>Tracheophyta</taxon>
        <taxon>Spermatophyta</taxon>
        <taxon>Magnoliopsida</taxon>
        <taxon>Liliopsida</taxon>
        <taxon>Dioscoreales</taxon>
        <taxon>Dioscoreaceae</taxon>
        <taxon>Dioscorea</taxon>
    </lineage>
</organism>
<comment type="caution">
    <text evidence="2">The sequence shown here is derived from an EMBL/GenBank/DDBJ whole genome shotgun (WGS) entry which is preliminary data.</text>
</comment>